<reference evidence="3 4" key="1">
    <citation type="submission" date="2022-06" db="EMBL/GenBank/DDBJ databases">
        <title>Genomic Encyclopedia of Archaeal and Bacterial Type Strains, Phase II (KMG-II): from individual species to whole genera.</title>
        <authorList>
            <person name="Goeker M."/>
        </authorList>
    </citation>
    <scope>NUCLEOTIDE SEQUENCE [LARGE SCALE GENOMIC DNA]</scope>
    <source>
        <strain evidence="3 4">DSM 40477</strain>
    </source>
</reference>
<accession>A0ABT1HZN8</accession>
<feature type="domain" description="Peptidase M15C" evidence="2">
    <location>
        <begin position="150"/>
        <end position="229"/>
    </location>
</feature>
<dbReference type="EMBL" id="JAMTCP010000032">
    <property type="protein sequence ID" value="MCP2260825.1"/>
    <property type="molecule type" value="Genomic_DNA"/>
</dbReference>
<gene>
    <name evidence="3" type="ORF">LX15_004545</name>
</gene>
<keyword evidence="4" id="KW-1185">Reference proteome</keyword>
<dbReference type="GO" id="GO:0004180">
    <property type="term" value="F:carboxypeptidase activity"/>
    <property type="evidence" value="ECO:0007669"/>
    <property type="project" value="UniProtKB-KW"/>
</dbReference>
<evidence type="ECO:0000259" key="2">
    <source>
        <dbReference type="Pfam" id="PF13539"/>
    </source>
</evidence>
<protein>
    <submittedName>
        <fullName evidence="3">D-alanyl-D-alanine carboxypeptidase</fullName>
    </submittedName>
</protein>
<dbReference type="InterPro" id="IPR009045">
    <property type="entry name" value="Zn_M74/Hedgehog-like"/>
</dbReference>
<dbReference type="Gene3D" id="3.30.1380.10">
    <property type="match status" value="1"/>
</dbReference>
<dbReference type="InterPro" id="IPR039561">
    <property type="entry name" value="Peptidase_M15C"/>
</dbReference>
<keyword evidence="3" id="KW-0645">Protease</keyword>
<sequence length="230" mass="25429">MAAPCDAANTDPMRSVLLASLVSLVLPLAAAAPAAADPAAETALPPYFAIARPVTAEKLGATWRPECPVRPDELRLVTLRHVGMDGRAHTGELVVNQDRVAETITIFGELYRMRFPIEKMRTPDHYPNADDELSMRDNNTSAYNCRGIGNSGRWSYHAYGRAIDINPKINPYLDDNGVQPANGGPWLDRTRQDPGMLHDGDPAVLAFTQRGWDWGGHWTTPLDYQHFEKP</sequence>
<evidence type="ECO:0000313" key="4">
    <source>
        <dbReference type="Proteomes" id="UP001205311"/>
    </source>
</evidence>
<evidence type="ECO:0000256" key="1">
    <source>
        <dbReference type="SAM" id="SignalP"/>
    </source>
</evidence>
<keyword evidence="1" id="KW-0732">Signal</keyword>
<feature type="signal peptide" evidence="1">
    <location>
        <begin position="1"/>
        <end position="34"/>
    </location>
</feature>
<proteinExistence type="predicted"/>
<keyword evidence="3" id="KW-0121">Carboxypeptidase</keyword>
<keyword evidence="3" id="KW-0378">Hydrolase</keyword>
<organism evidence="3 4">
    <name type="scientific">Streptoalloteichus tenebrarius (strain ATCC 17920 / DSM 40477 / JCM 4838 / CBS 697.72 / NBRC 16177 / NCIMB 11028 / NRRL B-12390 / A12253. 1 / ISP 5477)</name>
    <name type="common">Streptomyces tenebrarius</name>
    <dbReference type="NCBI Taxonomy" id="1933"/>
    <lineage>
        <taxon>Bacteria</taxon>
        <taxon>Bacillati</taxon>
        <taxon>Actinomycetota</taxon>
        <taxon>Actinomycetes</taxon>
        <taxon>Pseudonocardiales</taxon>
        <taxon>Pseudonocardiaceae</taxon>
        <taxon>Streptoalloteichus</taxon>
    </lineage>
</organism>
<dbReference type="Proteomes" id="UP001205311">
    <property type="component" value="Unassembled WGS sequence"/>
</dbReference>
<dbReference type="SUPFAM" id="SSF55166">
    <property type="entry name" value="Hedgehog/DD-peptidase"/>
    <property type="match status" value="1"/>
</dbReference>
<dbReference type="Pfam" id="PF13539">
    <property type="entry name" value="Peptidase_M15_4"/>
    <property type="match status" value="1"/>
</dbReference>
<name>A0ABT1HZN8_STRSD</name>
<evidence type="ECO:0000313" key="3">
    <source>
        <dbReference type="EMBL" id="MCP2260825.1"/>
    </source>
</evidence>
<comment type="caution">
    <text evidence="3">The sequence shown here is derived from an EMBL/GenBank/DDBJ whole genome shotgun (WGS) entry which is preliminary data.</text>
</comment>
<feature type="chain" id="PRO_5045484393" evidence="1">
    <location>
        <begin position="35"/>
        <end position="230"/>
    </location>
</feature>